<evidence type="ECO:0000256" key="1">
    <source>
        <dbReference type="SAM" id="SignalP"/>
    </source>
</evidence>
<accession>A0A2A4CP99</accession>
<name>A0A2A4CP99_9RHOB</name>
<reference evidence="2 3" key="1">
    <citation type="submission" date="2017-09" db="EMBL/GenBank/DDBJ databases">
        <title>A multilocus sequence analysis scheme for characterization of bacteria in the genus Thioclava.</title>
        <authorList>
            <person name="Liu Y."/>
            <person name="Shao Z."/>
        </authorList>
    </citation>
    <scope>NUCLEOTIDE SEQUENCE [LARGE SCALE GENOMIC DNA]</scope>
    <source>
        <strain evidence="2 3">CAU 1312</strain>
    </source>
</reference>
<proteinExistence type="predicted"/>
<dbReference type="Proteomes" id="UP000243507">
    <property type="component" value="Unassembled WGS sequence"/>
</dbReference>
<dbReference type="OrthoDB" id="8399759at2"/>
<evidence type="ECO:0000313" key="3">
    <source>
        <dbReference type="Proteomes" id="UP000243507"/>
    </source>
</evidence>
<dbReference type="AlphaFoldDB" id="A0A2A4CP99"/>
<keyword evidence="3" id="KW-1185">Reference proteome</keyword>
<dbReference type="RefSeq" id="WP_096433948.1">
    <property type="nucleotide sequence ID" value="NZ_NTJD01000008.1"/>
</dbReference>
<comment type="caution">
    <text evidence="2">The sequence shown here is derived from an EMBL/GenBank/DDBJ whole genome shotgun (WGS) entry which is preliminary data.</text>
</comment>
<feature type="chain" id="PRO_5012946475" evidence="1">
    <location>
        <begin position="22"/>
        <end position="236"/>
    </location>
</feature>
<organism evidence="2 3">
    <name type="scientific">Pseudothioclava arenosa</name>
    <dbReference type="NCBI Taxonomy" id="1795308"/>
    <lineage>
        <taxon>Bacteria</taxon>
        <taxon>Pseudomonadati</taxon>
        <taxon>Pseudomonadota</taxon>
        <taxon>Alphaproteobacteria</taxon>
        <taxon>Rhodobacterales</taxon>
        <taxon>Paracoccaceae</taxon>
        <taxon>Pseudothioclava</taxon>
    </lineage>
</organism>
<keyword evidence="1" id="KW-0732">Signal</keyword>
<feature type="signal peptide" evidence="1">
    <location>
        <begin position="1"/>
        <end position="21"/>
    </location>
</feature>
<protein>
    <submittedName>
        <fullName evidence="2">Uncharacterized protein</fullName>
    </submittedName>
</protein>
<dbReference type="EMBL" id="NTJD01000008">
    <property type="protein sequence ID" value="PCD75959.1"/>
    <property type="molecule type" value="Genomic_DNA"/>
</dbReference>
<gene>
    <name evidence="2" type="ORF">CLN94_10725</name>
</gene>
<evidence type="ECO:0000313" key="2">
    <source>
        <dbReference type="EMBL" id="PCD75959.1"/>
    </source>
</evidence>
<sequence length="236" mass="24746">MKLRRLSLGLTLAALALPALAGPFADSEAQLRKVYGAYRAALFLSNQGKGPETAEALAKFEMGWGKITSEWEAAAPPQYADDPALPMTLAMVTGLIVKAQGEVDAGHLPEAHETLEAVRDEIGGLHLRNGVIGFSDRMNAYHAAMEHVLANDYAALGEAGKLRAAGDAALLDHLVQEILAHPAPEAGDPAYGPLVEEFAASVAAFKAAAETGEIGAVTSAQKALKMPYAKLFAKFG</sequence>